<comment type="subcellular location">
    <subcellularLocation>
        <location evidence="1">Endoplasmic reticulum membrane</location>
        <topology evidence="1">Multi-pass membrane protein</topology>
    </subcellularLocation>
</comment>
<feature type="transmembrane region" description="Helical" evidence="12">
    <location>
        <begin position="147"/>
        <end position="167"/>
    </location>
</feature>
<evidence type="ECO:0000256" key="11">
    <source>
        <dbReference type="SAM" id="MobiDB-lite"/>
    </source>
</evidence>
<accession>A0A7R8YLV2</accession>
<evidence type="ECO:0000313" key="14">
    <source>
        <dbReference type="EMBL" id="CAD7077913.1"/>
    </source>
</evidence>
<feature type="region of interest" description="Disordered" evidence="11">
    <location>
        <begin position="343"/>
        <end position="419"/>
    </location>
</feature>
<dbReference type="Proteomes" id="UP000594454">
    <property type="component" value="Chromosome 1"/>
</dbReference>
<dbReference type="SUPFAM" id="SSF48317">
    <property type="entry name" value="Acid phosphatase/Vanadium-dependent haloperoxidase"/>
    <property type="match status" value="1"/>
</dbReference>
<dbReference type="InParanoid" id="A0A7R8YLV2"/>
<organism evidence="14 15">
    <name type="scientific">Hermetia illucens</name>
    <name type="common">Black soldier fly</name>
    <dbReference type="NCBI Taxonomy" id="343691"/>
    <lineage>
        <taxon>Eukaryota</taxon>
        <taxon>Metazoa</taxon>
        <taxon>Ecdysozoa</taxon>
        <taxon>Arthropoda</taxon>
        <taxon>Hexapoda</taxon>
        <taxon>Insecta</taxon>
        <taxon>Pterygota</taxon>
        <taxon>Neoptera</taxon>
        <taxon>Endopterygota</taxon>
        <taxon>Diptera</taxon>
        <taxon>Brachycera</taxon>
        <taxon>Stratiomyomorpha</taxon>
        <taxon>Stratiomyidae</taxon>
        <taxon>Hermetiinae</taxon>
        <taxon>Hermetia</taxon>
    </lineage>
</organism>
<keyword evidence="5" id="KW-0312">Gluconeogenesis</keyword>
<feature type="domain" description="Phosphatidic acid phosphatase type 2/haloperoxidase" evidence="13">
    <location>
        <begin position="60"/>
        <end position="193"/>
    </location>
</feature>
<dbReference type="PANTHER" id="PTHR12591">
    <property type="entry name" value="GLUCOSE-6-PHOSPHATASE"/>
    <property type="match status" value="1"/>
</dbReference>
<evidence type="ECO:0000256" key="10">
    <source>
        <dbReference type="ARBA" id="ARBA00023136"/>
    </source>
</evidence>
<reference evidence="14 15" key="1">
    <citation type="submission" date="2020-11" db="EMBL/GenBank/DDBJ databases">
        <authorList>
            <person name="Wallbank WR R."/>
            <person name="Pardo Diaz C."/>
            <person name="Kozak K."/>
            <person name="Martin S."/>
            <person name="Jiggins C."/>
            <person name="Moest M."/>
            <person name="Warren A I."/>
            <person name="Generalovic N T."/>
            <person name="Byers J.R.P. K."/>
            <person name="Montejo-Kovacevich G."/>
            <person name="Yen C E."/>
        </authorList>
    </citation>
    <scope>NUCLEOTIDE SEQUENCE [LARGE SCALE GENOMIC DNA]</scope>
</reference>
<feature type="transmembrane region" description="Helical" evidence="12">
    <location>
        <begin position="209"/>
        <end position="227"/>
    </location>
</feature>
<evidence type="ECO:0000313" key="15">
    <source>
        <dbReference type="Proteomes" id="UP000594454"/>
    </source>
</evidence>
<keyword evidence="10 12" id="KW-0472">Membrane</keyword>
<dbReference type="PANTHER" id="PTHR12591:SF0">
    <property type="entry name" value="FI19814P1"/>
    <property type="match status" value="1"/>
</dbReference>
<dbReference type="EMBL" id="LR899009">
    <property type="protein sequence ID" value="CAD7077913.1"/>
    <property type="molecule type" value="Genomic_DNA"/>
</dbReference>
<keyword evidence="8" id="KW-0256">Endoplasmic reticulum</keyword>
<dbReference type="AlphaFoldDB" id="A0A7R8YLV2"/>
<dbReference type="Gene3D" id="1.20.144.10">
    <property type="entry name" value="Phosphatidic acid phosphatase type 2/haloperoxidase"/>
    <property type="match status" value="1"/>
</dbReference>
<feature type="compositionally biased region" description="Basic and acidic residues" evidence="11">
    <location>
        <begin position="405"/>
        <end position="419"/>
    </location>
</feature>
<evidence type="ECO:0000256" key="5">
    <source>
        <dbReference type="ARBA" id="ARBA00022432"/>
    </source>
</evidence>
<dbReference type="OrthoDB" id="6416209at2759"/>
<feature type="compositionally biased region" description="Basic and acidic residues" evidence="11">
    <location>
        <begin position="351"/>
        <end position="371"/>
    </location>
</feature>
<dbReference type="OMA" id="EEHLFYV"/>
<dbReference type="EC" id="3.1.3.9" evidence="4"/>
<dbReference type="GO" id="GO:0004346">
    <property type="term" value="F:glucose-6-phosphatase activity"/>
    <property type="evidence" value="ECO:0007669"/>
    <property type="project" value="UniProtKB-EC"/>
</dbReference>
<comment type="pathway">
    <text evidence="2">Carbohydrate biosynthesis; gluconeogenesis.</text>
</comment>
<sequence>MSLPEEFLKFEVEQALYLQDKLKSIEPLLEIVSKQFSPTQAQYVIGPLLTSLTGEALTEFVFATTLADYVQLLLKWALREDRPFWWIYETSIYEDTERPKLRQHPLTCETSAGGPSGHSVMMTVILYLQGKWLANYIERKTEWNRKMINVTVTCGMASILALIWAARVYFGTHFTHQCYAGTTLALTVMGCVEYEKLRRKMFDANRKHAIGVALGMMFAAATFYYGLVHFGLDPTWSVRKALKYCQRAQNVKIESTPIYNIVRNLGCGFGVAICAPLSNKIKPSSDRWRSIPITAGFMLINSIILSKAPKDLGSCMFLTYVFAASAFHSYAMIKLVPKLTNQETETTQGSKPKEQPDSKPKVESNAKPGDKSEDELDEQSDSEEEPEEEPENESEQEPETQPEDESAKESEKEPEQEIE</sequence>
<keyword evidence="15" id="KW-1185">Reference proteome</keyword>
<evidence type="ECO:0000256" key="1">
    <source>
        <dbReference type="ARBA" id="ARBA00004477"/>
    </source>
</evidence>
<dbReference type="GO" id="GO:0006094">
    <property type="term" value="P:gluconeogenesis"/>
    <property type="evidence" value="ECO:0007669"/>
    <property type="project" value="UniProtKB-KW"/>
</dbReference>
<feature type="transmembrane region" description="Helical" evidence="12">
    <location>
        <begin position="312"/>
        <end position="333"/>
    </location>
</feature>
<gene>
    <name evidence="14" type="ORF">HERILL_LOCUS1211</name>
</gene>
<evidence type="ECO:0000256" key="12">
    <source>
        <dbReference type="SAM" id="Phobius"/>
    </source>
</evidence>
<dbReference type="InterPro" id="IPR036938">
    <property type="entry name" value="PAP2/HPO_sf"/>
</dbReference>
<feature type="compositionally biased region" description="Acidic residues" evidence="11">
    <location>
        <begin position="372"/>
        <end position="404"/>
    </location>
</feature>
<evidence type="ECO:0000256" key="4">
    <source>
        <dbReference type="ARBA" id="ARBA00012634"/>
    </source>
</evidence>
<feature type="transmembrane region" description="Helical" evidence="12">
    <location>
        <begin position="288"/>
        <end position="305"/>
    </location>
</feature>
<evidence type="ECO:0000256" key="6">
    <source>
        <dbReference type="ARBA" id="ARBA00022692"/>
    </source>
</evidence>
<name>A0A7R8YLV2_HERIL</name>
<evidence type="ECO:0000256" key="8">
    <source>
        <dbReference type="ARBA" id="ARBA00022824"/>
    </source>
</evidence>
<evidence type="ECO:0000256" key="3">
    <source>
        <dbReference type="ARBA" id="ARBA00009266"/>
    </source>
</evidence>
<evidence type="ECO:0000256" key="9">
    <source>
        <dbReference type="ARBA" id="ARBA00022989"/>
    </source>
</evidence>
<dbReference type="Pfam" id="PF01569">
    <property type="entry name" value="PAP2"/>
    <property type="match status" value="1"/>
</dbReference>
<keyword evidence="6 12" id="KW-0812">Transmembrane</keyword>
<dbReference type="GO" id="GO:0051156">
    <property type="term" value="P:glucose 6-phosphate metabolic process"/>
    <property type="evidence" value="ECO:0007669"/>
    <property type="project" value="TreeGrafter"/>
</dbReference>
<dbReference type="GO" id="GO:0005789">
    <property type="term" value="C:endoplasmic reticulum membrane"/>
    <property type="evidence" value="ECO:0007669"/>
    <property type="project" value="UniProtKB-SubCell"/>
</dbReference>
<dbReference type="SMART" id="SM00014">
    <property type="entry name" value="acidPPc"/>
    <property type="match status" value="1"/>
</dbReference>
<comment type="similarity">
    <text evidence="3">Belongs to the glucose-6-phosphatase family.</text>
</comment>
<proteinExistence type="inferred from homology"/>
<evidence type="ECO:0000256" key="7">
    <source>
        <dbReference type="ARBA" id="ARBA00022801"/>
    </source>
</evidence>
<protein>
    <recommendedName>
        <fullName evidence="4">glucose-6-phosphatase</fullName>
        <ecNumber evidence="4">3.1.3.9</ecNumber>
    </recommendedName>
</protein>
<keyword evidence="9 12" id="KW-1133">Transmembrane helix</keyword>
<dbReference type="InterPro" id="IPR000326">
    <property type="entry name" value="PAP2/HPO"/>
</dbReference>
<evidence type="ECO:0000259" key="13">
    <source>
        <dbReference type="SMART" id="SM00014"/>
    </source>
</evidence>
<keyword evidence="7" id="KW-0378">Hydrolase</keyword>
<dbReference type="FunCoup" id="A0A7R8YLV2">
    <property type="interactions" value="194"/>
</dbReference>
<evidence type="ECO:0000256" key="2">
    <source>
        <dbReference type="ARBA" id="ARBA00004742"/>
    </source>
</evidence>